<evidence type="ECO:0000256" key="10">
    <source>
        <dbReference type="ARBA" id="ARBA00023136"/>
    </source>
</evidence>
<accession>A0A3B3TVG1</accession>
<keyword evidence="11" id="KW-1071">Ligand-gated ion channel</keyword>
<dbReference type="PANTHER" id="PTHR45638:SF8">
    <property type="entry name" value="CYCLIC NUCLEOTIDE-GATED CATION CHANNEL BETA-3"/>
    <property type="match status" value="1"/>
</dbReference>
<dbReference type="PROSITE" id="PS00889">
    <property type="entry name" value="CNMP_BINDING_2"/>
    <property type="match status" value="1"/>
</dbReference>
<evidence type="ECO:0000256" key="12">
    <source>
        <dbReference type="ARBA" id="ARBA00023303"/>
    </source>
</evidence>
<dbReference type="GO" id="GO:0005886">
    <property type="term" value="C:plasma membrane"/>
    <property type="evidence" value="ECO:0007669"/>
    <property type="project" value="TreeGrafter"/>
</dbReference>
<dbReference type="GO" id="GO:0044877">
    <property type="term" value="F:protein-containing complex binding"/>
    <property type="evidence" value="ECO:0007669"/>
    <property type="project" value="TreeGrafter"/>
</dbReference>
<reference evidence="18" key="2">
    <citation type="submission" date="2025-09" db="UniProtKB">
        <authorList>
            <consortium name="Ensembl"/>
        </authorList>
    </citation>
    <scope>IDENTIFICATION</scope>
</reference>
<evidence type="ECO:0000256" key="8">
    <source>
        <dbReference type="ARBA" id="ARBA00022992"/>
    </source>
</evidence>
<dbReference type="PANTHER" id="PTHR45638">
    <property type="entry name" value="CYCLIC NUCLEOTIDE-GATED CATION CHANNEL SUBUNIT A"/>
    <property type="match status" value="1"/>
</dbReference>
<evidence type="ECO:0000256" key="4">
    <source>
        <dbReference type="ARBA" id="ARBA00022606"/>
    </source>
</evidence>
<evidence type="ECO:0000256" key="6">
    <source>
        <dbReference type="ARBA" id="ARBA00022741"/>
    </source>
</evidence>
<dbReference type="GeneTree" id="ENSGT00940000154824"/>
<dbReference type="Pfam" id="PF00520">
    <property type="entry name" value="Ion_trans"/>
    <property type="match status" value="1"/>
</dbReference>
<comment type="subcellular location">
    <subcellularLocation>
        <location evidence="1">Membrane</location>
        <topology evidence="1">Multi-pass membrane protein</topology>
    </subcellularLocation>
</comment>
<feature type="region of interest" description="Disordered" evidence="16">
    <location>
        <begin position="606"/>
        <end position="628"/>
    </location>
</feature>
<feature type="region of interest" description="Disordered" evidence="16">
    <location>
        <begin position="55"/>
        <end position="95"/>
    </location>
</feature>
<evidence type="ECO:0000256" key="14">
    <source>
        <dbReference type="ARBA" id="ARBA00034430"/>
    </source>
</evidence>
<dbReference type="SMART" id="SM00100">
    <property type="entry name" value="cNMP"/>
    <property type="match status" value="1"/>
</dbReference>
<evidence type="ECO:0000256" key="9">
    <source>
        <dbReference type="ARBA" id="ARBA00023065"/>
    </source>
</evidence>
<evidence type="ECO:0000256" key="11">
    <source>
        <dbReference type="ARBA" id="ARBA00023286"/>
    </source>
</evidence>
<dbReference type="InterPro" id="IPR005821">
    <property type="entry name" value="Ion_trans_dom"/>
</dbReference>
<protein>
    <submittedName>
        <fullName evidence="18">Cyclic nucleotide-gated cation channel beta-3-like</fullName>
    </submittedName>
</protein>
<keyword evidence="6" id="KW-0547">Nucleotide-binding</keyword>
<dbReference type="CDD" id="cd00038">
    <property type="entry name" value="CAP_ED"/>
    <property type="match status" value="1"/>
</dbReference>
<dbReference type="AlphaFoldDB" id="A0A3B3TVG1"/>
<dbReference type="InterPro" id="IPR018488">
    <property type="entry name" value="cNMP-bd_CS"/>
</dbReference>
<dbReference type="FunFam" id="2.60.120.10:FF:000020">
    <property type="entry name" value="Cyclic nucleotide-gated channel beta 3"/>
    <property type="match status" value="1"/>
</dbReference>
<keyword evidence="9" id="KW-0406">Ion transport</keyword>
<dbReference type="PROSITE" id="PS50042">
    <property type="entry name" value="CNMP_BINDING_3"/>
    <property type="match status" value="1"/>
</dbReference>
<evidence type="ECO:0000256" key="2">
    <source>
        <dbReference type="ARBA" id="ARBA00022448"/>
    </source>
</evidence>
<dbReference type="InterPro" id="IPR014710">
    <property type="entry name" value="RmlC-like_jellyroll"/>
</dbReference>
<dbReference type="Pfam" id="PF00027">
    <property type="entry name" value="cNMP_binding"/>
    <property type="match status" value="1"/>
</dbReference>
<dbReference type="InterPro" id="IPR000595">
    <property type="entry name" value="cNMP-bd_dom"/>
</dbReference>
<organism evidence="18 19">
    <name type="scientific">Poecilia latipinna</name>
    <name type="common">sailfin molly</name>
    <dbReference type="NCBI Taxonomy" id="48699"/>
    <lineage>
        <taxon>Eukaryota</taxon>
        <taxon>Metazoa</taxon>
        <taxon>Chordata</taxon>
        <taxon>Craniata</taxon>
        <taxon>Vertebrata</taxon>
        <taxon>Euteleostomi</taxon>
        <taxon>Actinopterygii</taxon>
        <taxon>Neopterygii</taxon>
        <taxon>Teleostei</taxon>
        <taxon>Neoteleostei</taxon>
        <taxon>Acanthomorphata</taxon>
        <taxon>Ovalentaria</taxon>
        <taxon>Atherinomorphae</taxon>
        <taxon>Cyprinodontiformes</taxon>
        <taxon>Poeciliidae</taxon>
        <taxon>Poeciliinae</taxon>
        <taxon>Poecilia</taxon>
    </lineage>
</organism>
<dbReference type="Gene3D" id="1.10.287.630">
    <property type="entry name" value="Helix hairpin bin"/>
    <property type="match status" value="1"/>
</dbReference>
<dbReference type="InterPro" id="IPR018490">
    <property type="entry name" value="cNMP-bd_dom_sf"/>
</dbReference>
<dbReference type="InterPro" id="IPR050866">
    <property type="entry name" value="CNG_cation_channel"/>
</dbReference>
<reference evidence="18" key="1">
    <citation type="submission" date="2025-08" db="UniProtKB">
        <authorList>
            <consortium name="Ensembl"/>
        </authorList>
    </citation>
    <scope>IDENTIFICATION</scope>
</reference>
<evidence type="ECO:0000259" key="17">
    <source>
        <dbReference type="PROSITE" id="PS50042"/>
    </source>
</evidence>
<keyword evidence="5" id="KW-0812">Transmembrane</keyword>
<keyword evidence="8" id="KW-0142">cGMP-binding</keyword>
<dbReference type="GO" id="GO:0030553">
    <property type="term" value="F:cGMP binding"/>
    <property type="evidence" value="ECO:0007669"/>
    <property type="project" value="UniProtKB-KW"/>
</dbReference>
<evidence type="ECO:0000256" key="15">
    <source>
        <dbReference type="ARBA" id="ARBA00036239"/>
    </source>
</evidence>
<dbReference type="GO" id="GO:0001750">
    <property type="term" value="C:photoreceptor outer segment"/>
    <property type="evidence" value="ECO:0007669"/>
    <property type="project" value="TreeGrafter"/>
</dbReference>
<dbReference type="GO" id="GO:0007601">
    <property type="term" value="P:visual perception"/>
    <property type="evidence" value="ECO:0007669"/>
    <property type="project" value="UniProtKB-KW"/>
</dbReference>
<dbReference type="Proteomes" id="UP000261500">
    <property type="component" value="Unplaced"/>
</dbReference>
<dbReference type="STRING" id="48699.ENSPLAP00000005195"/>
<dbReference type="GO" id="GO:0005223">
    <property type="term" value="F:intracellularly cGMP-activated cation channel activity"/>
    <property type="evidence" value="ECO:0007669"/>
    <property type="project" value="TreeGrafter"/>
</dbReference>
<keyword evidence="13" id="KW-0844">Vision</keyword>
<comment type="catalytic activity">
    <reaction evidence="15">
        <text>Na(+)(in) = Na(+)(out)</text>
        <dbReference type="Rhea" id="RHEA:34963"/>
        <dbReference type="ChEBI" id="CHEBI:29101"/>
    </reaction>
</comment>
<name>A0A3B3TVG1_9TELE</name>
<feature type="domain" description="Cyclic nucleotide-binding" evidence="17">
    <location>
        <begin position="479"/>
        <end position="585"/>
    </location>
</feature>
<dbReference type="FunFam" id="1.10.287.70:FF:000072">
    <property type="entry name" value="Cyclic nucleotide gated channel beta 3"/>
    <property type="match status" value="1"/>
</dbReference>
<evidence type="ECO:0000256" key="7">
    <source>
        <dbReference type="ARBA" id="ARBA00022989"/>
    </source>
</evidence>
<keyword evidence="3" id="KW-0140">cGMP</keyword>
<sequence>MPHLQKSLHLLVSVGNNQGQVGNTETALESCFFDPFAFSAPILRKEDYVRQKEEERIAKEEEDRKKAEEAARKAEEKKKKDEEKRLEAEKKAEEERLAEEARRKAKILPYISCSCFDVLFHPVEEKMDTVLGSTIDPFTGTRSQQRNAKDRIWSSSACKASSLSSFLSPDRRYISWLTVVAVAYNYNVWFCPARLAFPYHNDTVNPFWILFDVLSDVVNVIDIVVWQPRLQFVKAGDIIVNRALTKVHYRKSYRFKTDMLSIIPFDLLSLHFGFSSIYRFNRFIRIDSFFEFSDRLESVMAKAYIWRVARTTGYLLYMLHLNACAYYVASVHQGLASTTWVYDGKGTAYLRCYYFAVRSLINIGGLPEPVTLFEIMFQMTNFFVGVFVFSSLIGQMRDVIGAATAAQAYFRASMDGCVEYMNTYTIPKLVQNRVRTWYNYTWASQGMLDETELLDKMPLVMRIAIAVDINLATFQKIQLFQGCDQQMLVDMLLRLKSIIYLPGDFVVRKGDIGKEMYIIKSGAVQVVGGPDNSIVFVTLKAGCVFGEISLLQSAKDGGNRRTANVRAYGFANLFVLEKKDLFDILVHYPESQKVLAKKGRQLVKTKAAAGAPTKDEKPKGLTLFGQRPPTPKLLKAFGNLRKAGLLDKLKVRSS</sequence>
<comment type="catalytic activity">
    <reaction evidence="14">
        <text>K(+)(in) = K(+)(out)</text>
        <dbReference type="Rhea" id="RHEA:29463"/>
        <dbReference type="ChEBI" id="CHEBI:29103"/>
    </reaction>
</comment>
<keyword evidence="19" id="KW-1185">Reference proteome</keyword>
<proteinExistence type="predicted"/>
<dbReference type="Gene3D" id="2.60.120.10">
    <property type="entry name" value="Jelly Rolls"/>
    <property type="match status" value="1"/>
</dbReference>
<keyword evidence="2" id="KW-0813">Transport</keyword>
<keyword evidence="7" id="KW-1133">Transmembrane helix</keyword>
<dbReference type="SUPFAM" id="SSF51206">
    <property type="entry name" value="cAMP-binding domain-like"/>
    <property type="match status" value="1"/>
</dbReference>
<evidence type="ECO:0000313" key="18">
    <source>
        <dbReference type="Ensembl" id="ENSPLAP00000005195.1"/>
    </source>
</evidence>
<dbReference type="PROSITE" id="PS00888">
    <property type="entry name" value="CNMP_BINDING_1"/>
    <property type="match status" value="1"/>
</dbReference>
<dbReference type="Gene3D" id="1.10.287.70">
    <property type="match status" value="1"/>
</dbReference>
<evidence type="ECO:0000256" key="16">
    <source>
        <dbReference type="SAM" id="MobiDB-lite"/>
    </source>
</evidence>
<keyword evidence="12" id="KW-0407">Ion channel</keyword>
<dbReference type="SUPFAM" id="SSF81324">
    <property type="entry name" value="Voltage-gated potassium channels"/>
    <property type="match status" value="1"/>
</dbReference>
<dbReference type="Ensembl" id="ENSPLAT00000008351.1">
    <property type="protein sequence ID" value="ENSPLAP00000005195.1"/>
    <property type="gene ID" value="ENSPLAG00000007047.1"/>
</dbReference>
<dbReference type="GO" id="GO:0005222">
    <property type="term" value="F:intracellularly cAMP-activated cation channel activity"/>
    <property type="evidence" value="ECO:0007669"/>
    <property type="project" value="TreeGrafter"/>
</dbReference>
<evidence type="ECO:0000313" key="19">
    <source>
        <dbReference type="Proteomes" id="UP000261500"/>
    </source>
</evidence>
<evidence type="ECO:0000256" key="1">
    <source>
        <dbReference type="ARBA" id="ARBA00004141"/>
    </source>
</evidence>
<evidence type="ECO:0000256" key="3">
    <source>
        <dbReference type="ARBA" id="ARBA00022535"/>
    </source>
</evidence>
<dbReference type="FunFam" id="1.10.287.630:FF:000001">
    <property type="entry name" value="Cyclic nucleotide-gated channel alpha 3"/>
    <property type="match status" value="1"/>
</dbReference>
<evidence type="ECO:0000256" key="13">
    <source>
        <dbReference type="ARBA" id="ARBA00023305"/>
    </source>
</evidence>
<keyword evidence="4" id="KW-0716">Sensory transduction</keyword>
<evidence type="ECO:0000256" key="5">
    <source>
        <dbReference type="ARBA" id="ARBA00022692"/>
    </source>
</evidence>
<dbReference type="GO" id="GO:0017071">
    <property type="term" value="C:intracellular cyclic nucleotide activated cation channel complex"/>
    <property type="evidence" value="ECO:0007669"/>
    <property type="project" value="TreeGrafter"/>
</dbReference>
<keyword evidence="10" id="KW-0472">Membrane</keyword>